<reference evidence="2" key="1">
    <citation type="submission" date="2021-05" db="EMBL/GenBank/DDBJ databases">
        <authorList>
            <person name="Pietrasiak N."/>
            <person name="Ward R."/>
            <person name="Stajich J.E."/>
            <person name="Kurbessoian T."/>
        </authorList>
    </citation>
    <scope>NUCLEOTIDE SEQUENCE</scope>
    <source>
        <strain evidence="2">JT2-VF2</strain>
    </source>
</reference>
<gene>
    <name evidence="2" type="ORF">KME32_02405</name>
</gene>
<name>A0A951PUA9_9NOST</name>
<dbReference type="Proteomes" id="UP000715781">
    <property type="component" value="Unassembled WGS sequence"/>
</dbReference>
<proteinExistence type="predicted"/>
<evidence type="ECO:0000313" key="2">
    <source>
        <dbReference type="EMBL" id="MBW4560002.1"/>
    </source>
</evidence>
<reference evidence="2" key="2">
    <citation type="journal article" date="2022" name="Microbiol. Resour. Announc.">
        <title>Metagenome Sequencing to Explore Phylogenomics of Terrestrial Cyanobacteria.</title>
        <authorList>
            <person name="Ward R.D."/>
            <person name="Stajich J.E."/>
            <person name="Johansen J.R."/>
            <person name="Huntemann M."/>
            <person name="Clum A."/>
            <person name="Foster B."/>
            <person name="Foster B."/>
            <person name="Roux S."/>
            <person name="Palaniappan K."/>
            <person name="Varghese N."/>
            <person name="Mukherjee S."/>
            <person name="Reddy T.B.K."/>
            <person name="Daum C."/>
            <person name="Copeland A."/>
            <person name="Chen I.A."/>
            <person name="Ivanova N.N."/>
            <person name="Kyrpides N.C."/>
            <person name="Shapiro N."/>
            <person name="Eloe-Fadrosh E.A."/>
            <person name="Pietrasiak N."/>
        </authorList>
    </citation>
    <scope>NUCLEOTIDE SEQUENCE</scope>
    <source>
        <strain evidence="2">JT2-VF2</strain>
    </source>
</reference>
<protein>
    <submittedName>
        <fullName evidence="2">Uncharacterized protein</fullName>
    </submittedName>
</protein>
<feature type="compositionally biased region" description="Basic residues" evidence="1">
    <location>
        <begin position="1"/>
        <end position="19"/>
    </location>
</feature>
<sequence>MSNRCFPRRRRQKLQKSRAKQTSTLTSLCLRLSLLQLCYVGGANPAHPPEELAAPLGVENPPMRFGICAGTPSSPRQFASTI</sequence>
<accession>A0A951PUA9</accession>
<feature type="region of interest" description="Disordered" evidence="1">
    <location>
        <begin position="1"/>
        <end position="20"/>
    </location>
</feature>
<evidence type="ECO:0000256" key="1">
    <source>
        <dbReference type="SAM" id="MobiDB-lite"/>
    </source>
</evidence>
<evidence type="ECO:0000313" key="3">
    <source>
        <dbReference type="Proteomes" id="UP000715781"/>
    </source>
</evidence>
<dbReference type="EMBL" id="JAHHHN010000001">
    <property type="protein sequence ID" value="MBW4560002.1"/>
    <property type="molecule type" value="Genomic_DNA"/>
</dbReference>
<dbReference type="AlphaFoldDB" id="A0A951PUA9"/>
<organism evidence="2 3">
    <name type="scientific">Mojavia pulchra JT2-VF2</name>
    <dbReference type="NCBI Taxonomy" id="287848"/>
    <lineage>
        <taxon>Bacteria</taxon>
        <taxon>Bacillati</taxon>
        <taxon>Cyanobacteriota</taxon>
        <taxon>Cyanophyceae</taxon>
        <taxon>Nostocales</taxon>
        <taxon>Nostocaceae</taxon>
    </lineage>
</organism>
<comment type="caution">
    <text evidence="2">The sequence shown here is derived from an EMBL/GenBank/DDBJ whole genome shotgun (WGS) entry which is preliminary data.</text>
</comment>